<reference evidence="1" key="2">
    <citation type="submission" date="2025-09" db="UniProtKB">
        <authorList>
            <consortium name="Ensembl"/>
        </authorList>
    </citation>
    <scope>IDENTIFICATION</scope>
</reference>
<organism evidence="1 2">
    <name type="scientific">Leptobrachium leishanense</name>
    <name type="common">Leishan spiny toad</name>
    <dbReference type="NCBI Taxonomy" id="445787"/>
    <lineage>
        <taxon>Eukaryota</taxon>
        <taxon>Metazoa</taxon>
        <taxon>Chordata</taxon>
        <taxon>Craniata</taxon>
        <taxon>Vertebrata</taxon>
        <taxon>Euteleostomi</taxon>
        <taxon>Amphibia</taxon>
        <taxon>Batrachia</taxon>
        <taxon>Anura</taxon>
        <taxon>Pelobatoidea</taxon>
        <taxon>Megophryidae</taxon>
        <taxon>Leptobrachium</taxon>
    </lineage>
</organism>
<reference evidence="1" key="1">
    <citation type="submission" date="2025-08" db="UniProtKB">
        <authorList>
            <consortium name="Ensembl"/>
        </authorList>
    </citation>
    <scope>IDENTIFICATION</scope>
</reference>
<dbReference type="GeneTree" id="ENSGT00980000201435"/>
<sequence>MAPTPKKAKHEIPDKEVFLRLCDAFIRTDGNIICPIIKAETSIRVLYKLQKDLLIEALREVGQETNLIYKDIQFKTSSSKEIEGNIFVTCWSCESHVGEEKLNEYKMVLLSKLLSKKISVVKHILLDAVQDTRDIIPQPLISEHDFEMHKLLLCSARISEMSAESMERTDLFIAAENIKSELEELKDHYTRFALLSQNGKGKSFILNLLMLMTSDNEEEYRKNNENLKMPKDMPQNIPLESFEESDLLSLPDVVKDFIKSHKHQDFATSVMPHCHQFKDTKDEDAAMLSLSNIGEYFTHKKRLEIEPYILAQKEIDRSYDSTTKCIISLRYGTVYQMSVQHFSKQELQEQLFELVTLNDEDTTSNMNEDMNEKAQECLHQRFQILTGHEFPDDSQEAFESPEDIVFSKDVLEFAGKTELFFGKGQHAVGDRLALQAILKEFTAFQEEDENSIENYKKKIAAVKNIVIYLPSKILHGGKEILEMPGTDDSDPMAMDFIRNALESVDAVILVSEFSLKTAEKEVKDMLSNSGFLKRFKNTPVNYKLMLLNYPEKNLNFQFGKTDVTKVGKLEQEGIKKRIAELNIMKKILNLKMDSLPQSIEQSIITLHILPVLHTSILSQQGIEHNILTENHEFLKSTGIDSLIGHLDEYVASKHKSSFEEIQRQLFHFQQEIDDGIGLNDAKAIQHLLSNREYKNTFESRVNKSFEKLATTLKKDIEVALKIRVAKKVNEILTKNKETGKNKWNEDKKKVTSISVYNPYFYGKNPKPKVRLFNTFFEELEDENPSLSLFILKEINTCLEEYKEKAVSQCKQELNKLLQDIKGQREDAVSTEFVQNIIENPLTDALVWYYGKTRRPLNSKTIEKMFRESQRHSLRDYILEPNFKNNSVKLANAQTERNIDKCMQKVGDYFIVKLLDVHEYRWKLLSKKLFIPKGSYKMWQQLITHIKVVSKDKQRGNHKETISKLNYMMKVQLNL</sequence>
<evidence type="ECO:0000313" key="1">
    <source>
        <dbReference type="Ensembl" id="ENSLLEP00000000359.1"/>
    </source>
</evidence>
<accession>A0A8C5LNN0</accession>
<proteinExistence type="predicted"/>
<dbReference type="AlphaFoldDB" id="A0A8C5LNN0"/>
<protein>
    <submittedName>
        <fullName evidence="1">Uncharacterized protein</fullName>
    </submittedName>
</protein>
<keyword evidence="2" id="KW-1185">Reference proteome</keyword>
<evidence type="ECO:0000313" key="2">
    <source>
        <dbReference type="Proteomes" id="UP000694569"/>
    </source>
</evidence>
<name>A0A8C5LNN0_9ANUR</name>
<dbReference type="Proteomes" id="UP000694569">
    <property type="component" value="Unplaced"/>
</dbReference>
<dbReference type="OrthoDB" id="9896179at2759"/>
<dbReference type="Ensembl" id="ENSLLET00000000379.1">
    <property type="protein sequence ID" value="ENSLLEP00000000359.1"/>
    <property type="gene ID" value="ENSLLEG00000000250.1"/>
</dbReference>